<dbReference type="CDD" id="cd00609">
    <property type="entry name" value="AAT_like"/>
    <property type="match status" value="1"/>
</dbReference>
<dbReference type="GO" id="GO:0008483">
    <property type="term" value="F:transaminase activity"/>
    <property type="evidence" value="ECO:0007669"/>
    <property type="project" value="UniProtKB-KW"/>
</dbReference>
<dbReference type="InterPro" id="IPR015422">
    <property type="entry name" value="PyrdxlP-dep_Trfase_small"/>
</dbReference>
<dbReference type="Pfam" id="PF00155">
    <property type="entry name" value="Aminotran_1_2"/>
    <property type="match status" value="1"/>
</dbReference>
<keyword evidence="7" id="KW-0808">Transferase</keyword>
<keyword evidence="3" id="KW-0663">Pyridoxal phosphate</keyword>
<dbReference type="SUPFAM" id="SSF53383">
    <property type="entry name" value="PLP-dependent transferases"/>
    <property type="match status" value="1"/>
</dbReference>
<keyword evidence="7" id="KW-0032">Aminotransferase</keyword>
<dbReference type="OrthoDB" id="9803354at2"/>
<evidence type="ECO:0000256" key="4">
    <source>
        <dbReference type="ARBA" id="ARBA00023239"/>
    </source>
</evidence>
<comment type="cofactor">
    <cofactor evidence="1">
        <name>pyridoxal 5'-phosphate</name>
        <dbReference type="ChEBI" id="CHEBI:597326"/>
    </cofactor>
</comment>
<evidence type="ECO:0000256" key="5">
    <source>
        <dbReference type="ARBA" id="ARBA00037974"/>
    </source>
</evidence>
<comment type="similarity">
    <text evidence="5">Belongs to the class-II pyridoxal-phosphate-dependent aminotransferase family. MalY/PatB cystathionine beta-lyase subfamily.</text>
</comment>
<dbReference type="PANTHER" id="PTHR43525:SF1">
    <property type="entry name" value="PROTEIN MALY"/>
    <property type="match status" value="1"/>
</dbReference>
<evidence type="ECO:0000256" key="3">
    <source>
        <dbReference type="ARBA" id="ARBA00022898"/>
    </source>
</evidence>
<evidence type="ECO:0000313" key="7">
    <source>
        <dbReference type="EMBL" id="OXL15091.1"/>
    </source>
</evidence>
<organism evidence="7 8">
    <name type="scientific">Polynucleobacter cosmopolitanus</name>
    <dbReference type="NCBI Taxonomy" id="351345"/>
    <lineage>
        <taxon>Bacteria</taxon>
        <taxon>Pseudomonadati</taxon>
        <taxon>Pseudomonadota</taxon>
        <taxon>Betaproteobacteria</taxon>
        <taxon>Burkholderiales</taxon>
        <taxon>Burkholderiaceae</taxon>
        <taxon>Polynucleobacter</taxon>
    </lineage>
</organism>
<protein>
    <recommendedName>
        <fullName evidence="2">cysteine-S-conjugate beta-lyase</fullName>
        <ecNumber evidence="2">4.4.1.13</ecNumber>
    </recommendedName>
</protein>
<evidence type="ECO:0000313" key="8">
    <source>
        <dbReference type="Proteomes" id="UP000215188"/>
    </source>
</evidence>
<dbReference type="InterPro" id="IPR015421">
    <property type="entry name" value="PyrdxlP-dep_Trfase_major"/>
</dbReference>
<accession>A0A229FSW4</accession>
<proteinExistence type="inferred from homology"/>
<dbReference type="Proteomes" id="UP000215188">
    <property type="component" value="Unassembled WGS sequence"/>
</dbReference>
<evidence type="ECO:0000256" key="1">
    <source>
        <dbReference type="ARBA" id="ARBA00001933"/>
    </source>
</evidence>
<dbReference type="InterPro" id="IPR027619">
    <property type="entry name" value="C-S_lyase_PatB-like"/>
</dbReference>
<dbReference type="GO" id="GO:0047804">
    <property type="term" value="F:cysteine-S-conjugate beta-lyase activity"/>
    <property type="evidence" value="ECO:0007669"/>
    <property type="project" value="UniProtKB-EC"/>
</dbReference>
<dbReference type="GO" id="GO:0030170">
    <property type="term" value="F:pyridoxal phosphate binding"/>
    <property type="evidence" value="ECO:0007669"/>
    <property type="project" value="InterPro"/>
</dbReference>
<dbReference type="EMBL" id="NJGG01000002">
    <property type="protein sequence ID" value="OXL15091.1"/>
    <property type="molecule type" value="Genomic_DNA"/>
</dbReference>
<dbReference type="InterPro" id="IPR051798">
    <property type="entry name" value="Class-II_PLP-Dep_Aminotrans"/>
</dbReference>
<keyword evidence="4" id="KW-0456">Lyase</keyword>
<evidence type="ECO:0000259" key="6">
    <source>
        <dbReference type="Pfam" id="PF00155"/>
    </source>
</evidence>
<name>A0A229FSW4_9BURK</name>
<dbReference type="Gene3D" id="3.40.640.10">
    <property type="entry name" value="Type I PLP-dependent aspartate aminotransferase-like (Major domain)"/>
    <property type="match status" value="1"/>
</dbReference>
<keyword evidence="8" id="KW-1185">Reference proteome</keyword>
<dbReference type="EC" id="4.4.1.13" evidence="2"/>
<sequence length="382" mass="43226">MTYSFDKIIDRRNTNSSRWDQYESSDILPLSVADMDFAIAPEIQTALVKRIEHGILGYSHQGDLTEKIQAYLKKEFQWSVDQEDILVCAGVVPSLYMIPKVLMNHDDHAILPAPIYHHFFLAMQQAHRAYSSTHLKVSNDRWVFDLEELQKAIQPNTKLLMICNPQNPGGTVLSKNELLEIGQLCVEKDLLICSDEIHAQLVLDENVKHTPIASFSPEISNRTITLMSLNKAFNFPGIGLSWCVCTNPDIRKKLQSYMAAQAHHPNALAYTATATAIDEGGPWHLELIQYLRGNRDLIRDWLSHHDQVTWKNSEATYLAWLDFSQLGWDNVQAHLIKNGLALSAGNQFGNEYSQFGRLNFGVPKATLIEALKRIETAINSSN</sequence>
<dbReference type="Gene3D" id="3.90.1150.10">
    <property type="entry name" value="Aspartate Aminotransferase, domain 1"/>
    <property type="match status" value="1"/>
</dbReference>
<evidence type="ECO:0000256" key="2">
    <source>
        <dbReference type="ARBA" id="ARBA00012224"/>
    </source>
</evidence>
<dbReference type="NCBIfam" id="TIGR04350">
    <property type="entry name" value="C_S_lyase_PatB"/>
    <property type="match status" value="1"/>
</dbReference>
<feature type="domain" description="Aminotransferase class I/classII large" evidence="6">
    <location>
        <begin position="26"/>
        <end position="374"/>
    </location>
</feature>
<dbReference type="InterPro" id="IPR004839">
    <property type="entry name" value="Aminotransferase_I/II_large"/>
</dbReference>
<dbReference type="InterPro" id="IPR015424">
    <property type="entry name" value="PyrdxlP-dep_Trfase"/>
</dbReference>
<dbReference type="PANTHER" id="PTHR43525">
    <property type="entry name" value="PROTEIN MALY"/>
    <property type="match status" value="1"/>
</dbReference>
<dbReference type="RefSeq" id="WP_089516255.1">
    <property type="nucleotide sequence ID" value="NZ_NJGG01000002.1"/>
</dbReference>
<dbReference type="AlphaFoldDB" id="A0A229FSW4"/>
<reference evidence="7 8" key="1">
    <citation type="submission" date="2017-06" db="EMBL/GenBank/DDBJ databases">
        <title>Reclassification of a Polynucleobacter cosmopolitanus strain isolated from tropical Lake Victoria as Polynucleobacter victoriensis comb. nov.</title>
        <authorList>
            <person name="Hahn M.W."/>
        </authorList>
    </citation>
    <scope>NUCLEOTIDE SEQUENCE [LARGE SCALE GENOMIC DNA]</scope>
    <source>
        <strain evidence="7 8">MWH-MoIso2</strain>
    </source>
</reference>
<gene>
    <name evidence="7" type="ORF">AOC33_07225</name>
</gene>
<comment type="caution">
    <text evidence="7">The sequence shown here is derived from an EMBL/GenBank/DDBJ whole genome shotgun (WGS) entry which is preliminary data.</text>
</comment>